<accession>A0ABR3F4Z6</accession>
<dbReference type="Proteomes" id="UP001465976">
    <property type="component" value="Unassembled WGS sequence"/>
</dbReference>
<gene>
    <name evidence="2" type="ORF">V5O48_011644</name>
</gene>
<sequence>SHVRRWRFLAHDSYIATYRPNTPHAPSSTLSSSKVLYTSARLAADGIYSQLAPYFRRSEWRTGAHLTCVSIPYYSRVRYEGKGFGQKFGVLVSGPAEIGNSSVGRKNAGATETSGEEIPSTKQYSPGPSKLISASFPPILDAPSWDVLPTILLQSASLALSARFALSGLTRALDSCLERSPIR</sequence>
<proteinExistence type="predicted"/>
<organism evidence="2 3">
    <name type="scientific">Marasmius crinis-equi</name>
    <dbReference type="NCBI Taxonomy" id="585013"/>
    <lineage>
        <taxon>Eukaryota</taxon>
        <taxon>Fungi</taxon>
        <taxon>Dikarya</taxon>
        <taxon>Basidiomycota</taxon>
        <taxon>Agaricomycotina</taxon>
        <taxon>Agaricomycetes</taxon>
        <taxon>Agaricomycetidae</taxon>
        <taxon>Agaricales</taxon>
        <taxon>Marasmiineae</taxon>
        <taxon>Marasmiaceae</taxon>
        <taxon>Marasmius</taxon>
    </lineage>
</organism>
<evidence type="ECO:0000313" key="3">
    <source>
        <dbReference type="Proteomes" id="UP001465976"/>
    </source>
</evidence>
<comment type="caution">
    <text evidence="2">The sequence shown here is derived from an EMBL/GenBank/DDBJ whole genome shotgun (WGS) entry which is preliminary data.</text>
</comment>
<keyword evidence="3" id="KW-1185">Reference proteome</keyword>
<name>A0ABR3F4Z6_9AGAR</name>
<protein>
    <submittedName>
        <fullName evidence="2">Uncharacterized protein</fullName>
    </submittedName>
</protein>
<feature type="region of interest" description="Disordered" evidence="1">
    <location>
        <begin position="102"/>
        <end position="126"/>
    </location>
</feature>
<reference evidence="2 3" key="1">
    <citation type="submission" date="2024-02" db="EMBL/GenBank/DDBJ databases">
        <title>A draft genome for the cacao thread blight pathogen Marasmius crinis-equi.</title>
        <authorList>
            <person name="Cohen S.P."/>
            <person name="Baruah I.K."/>
            <person name="Amoako-Attah I."/>
            <person name="Bukari Y."/>
            <person name="Meinhardt L.W."/>
            <person name="Bailey B.A."/>
        </authorList>
    </citation>
    <scope>NUCLEOTIDE SEQUENCE [LARGE SCALE GENOMIC DNA]</scope>
    <source>
        <strain evidence="2 3">GH-76</strain>
    </source>
</reference>
<evidence type="ECO:0000256" key="1">
    <source>
        <dbReference type="SAM" id="MobiDB-lite"/>
    </source>
</evidence>
<feature type="non-terminal residue" evidence="2">
    <location>
        <position position="1"/>
    </location>
</feature>
<dbReference type="EMBL" id="JBAHYK010000956">
    <property type="protein sequence ID" value="KAL0570318.1"/>
    <property type="molecule type" value="Genomic_DNA"/>
</dbReference>
<evidence type="ECO:0000313" key="2">
    <source>
        <dbReference type="EMBL" id="KAL0570318.1"/>
    </source>
</evidence>